<sequence length="188" mass="20567">MALPSTTVADFSGKYVLNKQLSDESKFDDILAAQGVGLLKRKAVGMVSATSDVHVYADEGGVEHLDITAHVSGGFTSKAERLEGRVLNWTDKEIEHPLFGACTTKSKRVLPAEVDAAELQNGWTPECTAAGVIFIQVVPTSGTDWVSKQVWGIEEINGEKRHTRRFLVTTKKNKTVYARLVYDYAGPL</sequence>
<dbReference type="AlphaFoldDB" id="A0A8H6RXE2"/>
<proteinExistence type="predicted"/>
<reference evidence="1" key="1">
    <citation type="submission" date="2020-05" db="EMBL/GenBank/DDBJ databases">
        <title>Mycena genomes resolve the evolution of fungal bioluminescence.</title>
        <authorList>
            <person name="Tsai I.J."/>
        </authorList>
    </citation>
    <scope>NUCLEOTIDE SEQUENCE</scope>
    <source>
        <strain evidence="1">110903Hualien_Pintung</strain>
    </source>
</reference>
<name>A0A8H6RXE2_MYCCL</name>
<keyword evidence="2" id="KW-1185">Reference proteome</keyword>
<evidence type="ECO:0000313" key="2">
    <source>
        <dbReference type="Proteomes" id="UP000613580"/>
    </source>
</evidence>
<protein>
    <submittedName>
        <fullName evidence="1">Uncharacterized protein</fullName>
    </submittedName>
</protein>
<evidence type="ECO:0000313" key="1">
    <source>
        <dbReference type="EMBL" id="KAF7288443.1"/>
    </source>
</evidence>
<gene>
    <name evidence="1" type="ORF">HMN09_01397000</name>
</gene>
<dbReference type="Proteomes" id="UP000613580">
    <property type="component" value="Unassembled WGS sequence"/>
</dbReference>
<dbReference type="InterPro" id="IPR053037">
    <property type="entry name" value="Pericyclase_pydY-like"/>
</dbReference>
<dbReference type="OrthoDB" id="425354at2759"/>
<dbReference type="PANTHER" id="PTHR38115">
    <property type="entry name" value="LIPOCALIN-LIKE DOMAIN-CONTAINING PROTEIN"/>
    <property type="match status" value="1"/>
</dbReference>
<accession>A0A8H6RXE2</accession>
<dbReference type="PANTHER" id="PTHR38115:SF1">
    <property type="entry name" value="LIPOCALIN-LIKE DOMAIN-CONTAINING PROTEIN"/>
    <property type="match status" value="1"/>
</dbReference>
<organism evidence="1 2">
    <name type="scientific">Mycena chlorophos</name>
    <name type="common">Agaric fungus</name>
    <name type="synonym">Agaricus chlorophos</name>
    <dbReference type="NCBI Taxonomy" id="658473"/>
    <lineage>
        <taxon>Eukaryota</taxon>
        <taxon>Fungi</taxon>
        <taxon>Dikarya</taxon>
        <taxon>Basidiomycota</taxon>
        <taxon>Agaricomycotina</taxon>
        <taxon>Agaricomycetes</taxon>
        <taxon>Agaricomycetidae</taxon>
        <taxon>Agaricales</taxon>
        <taxon>Marasmiineae</taxon>
        <taxon>Mycenaceae</taxon>
        <taxon>Mycena</taxon>
    </lineage>
</organism>
<dbReference type="EMBL" id="JACAZE010000035">
    <property type="protein sequence ID" value="KAF7288443.1"/>
    <property type="molecule type" value="Genomic_DNA"/>
</dbReference>
<comment type="caution">
    <text evidence="1">The sequence shown here is derived from an EMBL/GenBank/DDBJ whole genome shotgun (WGS) entry which is preliminary data.</text>
</comment>